<evidence type="ECO:0000313" key="6">
    <source>
        <dbReference type="Proteomes" id="UP000664417"/>
    </source>
</evidence>
<dbReference type="InterPro" id="IPR023213">
    <property type="entry name" value="CAT-like_dom_sf"/>
</dbReference>
<gene>
    <name evidence="4" type="ORF">J3U88_02655</name>
    <name evidence="5" type="ORF">J3U88_09295</name>
</gene>
<dbReference type="InterPro" id="IPR029058">
    <property type="entry name" value="AB_hydrolase_fold"/>
</dbReference>
<dbReference type="SMART" id="SM00823">
    <property type="entry name" value="PKS_PP"/>
    <property type="match status" value="1"/>
</dbReference>
<dbReference type="RefSeq" id="WP_207856583.1">
    <property type="nucleotide sequence ID" value="NZ_JAFREP010000002.1"/>
</dbReference>
<dbReference type="Pfam" id="PF00550">
    <property type="entry name" value="PP-binding"/>
    <property type="match status" value="1"/>
</dbReference>
<dbReference type="AlphaFoldDB" id="A0A8J7QI50"/>
<dbReference type="GO" id="GO:0043041">
    <property type="term" value="P:amino acid activation for nonribosomal peptide biosynthetic process"/>
    <property type="evidence" value="ECO:0007669"/>
    <property type="project" value="TreeGrafter"/>
</dbReference>
<dbReference type="FunFam" id="1.10.1200.10:FF:000016">
    <property type="entry name" value="Non-ribosomal peptide synthase"/>
    <property type="match status" value="1"/>
</dbReference>
<protein>
    <submittedName>
        <fullName evidence="5">AMP-binding protein</fullName>
    </submittedName>
</protein>
<keyword evidence="1" id="KW-0596">Phosphopantetheine</keyword>
<dbReference type="FunFam" id="3.30.559.10:FF:000012">
    <property type="entry name" value="Non-ribosomal peptide synthetase"/>
    <property type="match status" value="1"/>
</dbReference>
<dbReference type="GO" id="GO:0031177">
    <property type="term" value="F:phosphopantetheine binding"/>
    <property type="evidence" value="ECO:0007669"/>
    <property type="project" value="InterPro"/>
</dbReference>
<evidence type="ECO:0000256" key="2">
    <source>
        <dbReference type="ARBA" id="ARBA00022553"/>
    </source>
</evidence>
<dbReference type="InterPro" id="IPR045851">
    <property type="entry name" value="AMP-bd_C_sf"/>
</dbReference>
<dbReference type="GO" id="GO:0005737">
    <property type="term" value="C:cytoplasm"/>
    <property type="evidence" value="ECO:0007669"/>
    <property type="project" value="TreeGrafter"/>
</dbReference>
<dbReference type="SUPFAM" id="SSF56801">
    <property type="entry name" value="Acetyl-CoA synthetase-like"/>
    <property type="match status" value="1"/>
</dbReference>
<name>A0A8J7QI50_9BACT</name>
<dbReference type="Gene3D" id="3.30.300.30">
    <property type="match status" value="1"/>
</dbReference>
<dbReference type="InterPro" id="IPR036736">
    <property type="entry name" value="ACP-like_sf"/>
</dbReference>
<evidence type="ECO:0000259" key="3">
    <source>
        <dbReference type="PROSITE" id="PS50075"/>
    </source>
</evidence>
<dbReference type="InterPro" id="IPR020806">
    <property type="entry name" value="PKS_PP-bd"/>
</dbReference>
<dbReference type="CDD" id="cd19531">
    <property type="entry name" value="LCL_NRPS-like"/>
    <property type="match status" value="1"/>
</dbReference>
<dbReference type="InterPro" id="IPR000873">
    <property type="entry name" value="AMP-dep_synth/lig_dom"/>
</dbReference>
<dbReference type="PROSITE" id="PS50075">
    <property type="entry name" value="CARRIER"/>
    <property type="match status" value="1"/>
</dbReference>
<dbReference type="Pfam" id="PF00501">
    <property type="entry name" value="AMP-binding"/>
    <property type="match status" value="1"/>
</dbReference>
<dbReference type="EMBL" id="JAFREP010000006">
    <property type="protein sequence ID" value="MBO1318653.1"/>
    <property type="molecule type" value="Genomic_DNA"/>
</dbReference>
<sequence>MTDDTLESLKARARAGEPQALQILRDRGYFAKQRAAKGFPLCHAQKRLWVLEQMVQDTTAYNCPMAVALQGDLDTAVLARALDALVARHESLRTAVRAVDGTARQFIADPMPLPLTHVDLRGAEDGEAAARAHIQADAGRPFDLTTAPLIRAHVLKVADDRHVLYLNIHHLVFDGWSEGVLVRDLTTLYQDFAANRPDSLPPLKSQYKDFATWQETMLSGEAGAKQAAYWREQLAGRLPVLDLPTDRPRPAVMSFEGALYRRVLPPAVHRALTNLAEENGASLFGVLTALVNVLLARYADQPDVIVGCPVAGRGHAGQEFQIGNFVNTLALRNKVVAESGFRDFLAQVRDNLQGAMKHQFYPYDTLIAGLALRRDPSRAPLTDILINLGVGGETRSHMGSLSAEPFDIGFISAKTDLVFDFYEIADGLSLRMMYAKTLFQPSTIETMVDHFVALVTDVVATPDKPIVDLARVETAEGGEVRGERTAKQPFAVEGSLADVVAARASTAPDALVYRDASTTLTYGALHHRAGQVAALLANLDVAPGTVTAQYLEDPAEALIGLIATHQLGGLWLPLDAESDAASVRTLLEEAEPPVLISRDDLAEQLPNYWGDRLDLDLEAEAIAAQAPAEPASPASDHGACVLYDTPGCGVKLSHAALLNTAADLVARCDVPDQGRVQQRANPNRSAFLLEVAVTLVCGGSLVRDGGTRADWAVVEAVRAEAVPLQAATALVLCQGEPDLKLPQGTRRFNAFSLTGAALVAAAGPHDPEWFNLGEPLAGNSLTLLKDNQPVPRGAYGEICLSGKGLATEILGPAEDNGAQLEPHPRHPEQRRLRTGFLGRLTRAGQLQVAGRIADLLNRDGERLNAVPIEAAVARHPEVTKAVVVVRVAEAGSCLTAFYAADKTISAESFETFLAEHLPAAHLPERFVKLPMHLLCPEDRIDRPRLANMVLQVETAQSKRTEPKDDLETVLLSLFHTVLKREEPGTEDSFFNFGGHSLLATQVVARLHRLFKMEVFLTDFFRAPTVVRLAAYLRANEPRPGHVDKVAATLRRIESMTPEQKQAALQARKAQQGS</sequence>
<dbReference type="Gene3D" id="3.30.559.10">
    <property type="entry name" value="Chloramphenicol acetyltransferase-like domain"/>
    <property type="match status" value="1"/>
</dbReference>
<organism evidence="5 6">
    <name type="scientific">Acanthopleuribacter pedis</name>
    <dbReference type="NCBI Taxonomy" id="442870"/>
    <lineage>
        <taxon>Bacteria</taxon>
        <taxon>Pseudomonadati</taxon>
        <taxon>Acidobacteriota</taxon>
        <taxon>Holophagae</taxon>
        <taxon>Acanthopleuribacterales</taxon>
        <taxon>Acanthopleuribacteraceae</taxon>
        <taxon>Acanthopleuribacter</taxon>
    </lineage>
</organism>
<dbReference type="GO" id="GO:0072330">
    <property type="term" value="P:monocarboxylic acid biosynthetic process"/>
    <property type="evidence" value="ECO:0007669"/>
    <property type="project" value="UniProtKB-ARBA"/>
</dbReference>
<feature type="domain" description="Carrier" evidence="3">
    <location>
        <begin position="961"/>
        <end position="1036"/>
    </location>
</feature>
<dbReference type="GO" id="GO:0044550">
    <property type="term" value="P:secondary metabolite biosynthetic process"/>
    <property type="evidence" value="ECO:0007669"/>
    <property type="project" value="TreeGrafter"/>
</dbReference>
<accession>A0A8J7QI50</accession>
<dbReference type="Gene3D" id="3.30.559.30">
    <property type="entry name" value="Nonribosomal peptide synthetase, condensation domain"/>
    <property type="match status" value="1"/>
</dbReference>
<dbReference type="SUPFAM" id="SSF47336">
    <property type="entry name" value="ACP-like"/>
    <property type="match status" value="1"/>
</dbReference>
<keyword evidence="6" id="KW-1185">Reference proteome</keyword>
<comment type="caution">
    <text evidence="5">The sequence shown here is derived from an EMBL/GenBank/DDBJ whole genome shotgun (WGS) entry which is preliminary data.</text>
</comment>
<reference evidence="5" key="1">
    <citation type="submission" date="2021-03" db="EMBL/GenBank/DDBJ databases">
        <authorList>
            <person name="Wang G."/>
        </authorList>
    </citation>
    <scope>NUCLEOTIDE SEQUENCE</scope>
    <source>
        <strain evidence="5">KCTC 12899</strain>
    </source>
</reference>
<dbReference type="EMBL" id="JAFREP010000002">
    <property type="protein sequence ID" value="MBO1317346.1"/>
    <property type="molecule type" value="Genomic_DNA"/>
</dbReference>
<dbReference type="Gene3D" id="3.40.50.1820">
    <property type="entry name" value="alpha/beta hydrolase"/>
    <property type="match status" value="1"/>
</dbReference>
<dbReference type="InterPro" id="IPR042099">
    <property type="entry name" value="ANL_N_sf"/>
</dbReference>
<evidence type="ECO:0000313" key="5">
    <source>
        <dbReference type="EMBL" id="MBO1318653.1"/>
    </source>
</evidence>
<evidence type="ECO:0000313" key="4">
    <source>
        <dbReference type="EMBL" id="MBO1317346.1"/>
    </source>
</evidence>
<dbReference type="InterPro" id="IPR009081">
    <property type="entry name" value="PP-bd_ACP"/>
</dbReference>
<keyword evidence="2" id="KW-0597">Phosphoprotein</keyword>
<dbReference type="InterPro" id="IPR001242">
    <property type="entry name" value="Condensation_dom"/>
</dbReference>
<dbReference type="Pfam" id="PF00668">
    <property type="entry name" value="Condensation"/>
    <property type="match status" value="1"/>
</dbReference>
<dbReference type="Gene3D" id="3.40.50.12780">
    <property type="entry name" value="N-terminal domain of ligase-like"/>
    <property type="match status" value="1"/>
</dbReference>
<dbReference type="PANTHER" id="PTHR45527">
    <property type="entry name" value="NONRIBOSOMAL PEPTIDE SYNTHETASE"/>
    <property type="match status" value="1"/>
</dbReference>
<dbReference type="SUPFAM" id="SSF52777">
    <property type="entry name" value="CoA-dependent acyltransferases"/>
    <property type="match status" value="2"/>
</dbReference>
<evidence type="ECO:0000256" key="1">
    <source>
        <dbReference type="ARBA" id="ARBA00022450"/>
    </source>
</evidence>
<dbReference type="Proteomes" id="UP000664417">
    <property type="component" value="Unassembled WGS sequence"/>
</dbReference>
<dbReference type="PANTHER" id="PTHR45527:SF1">
    <property type="entry name" value="FATTY ACID SYNTHASE"/>
    <property type="match status" value="1"/>
</dbReference>
<dbReference type="GO" id="GO:0003824">
    <property type="term" value="F:catalytic activity"/>
    <property type="evidence" value="ECO:0007669"/>
    <property type="project" value="InterPro"/>
</dbReference>
<proteinExistence type="predicted"/>